<dbReference type="InterPro" id="IPR045944">
    <property type="entry name" value="DUF6364"/>
</dbReference>
<organism evidence="1 2">
    <name type="scientific">Membranihabitans marinus</name>
    <dbReference type="NCBI Taxonomy" id="1227546"/>
    <lineage>
        <taxon>Bacteria</taxon>
        <taxon>Pseudomonadati</taxon>
        <taxon>Bacteroidota</taxon>
        <taxon>Saprospiria</taxon>
        <taxon>Saprospirales</taxon>
        <taxon>Saprospiraceae</taxon>
        <taxon>Membranihabitans</taxon>
    </lineage>
</organism>
<evidence type="ECO:0008006" key="3">
    <source>
        <dbReference type="Google" id="ProtNLM"/>
    </source>
</evidence>
<gene>
    <name evidence="1" type="ORF">KUV50_17920</name>
</gene>
<comment type="caution">
    <text evidence="1">The sequence shown here is derived from an EMBL/GenBank/DDBJ whole genome shotgun (WGS) entry which is preliminary data.</text>
</comment>
<proteinExistence type="predicted"/>
<dbReference type="EMBL" id="JAHVHU010000021">
    <property type="protein sequence ID" value="MBY5960034.1"/>
    <property type="molecule type" value="Genomic_DNA"/>
</dbReference>
<name>A0A953HRQ3_9BACT</name>
<accession>A0A953HRQ3</accession>
<dbReference type="AlphaFoldDB" id="A0A953HRQ3"/>
<protein>
    <recommendedName>
        <fullName evidence="3">Antitoxin</fullName>
    </recommendedName>
</protein>
<reference evidence="1" key="1">
    <citation type="submission" date="2021-06" db="EMBL/GenBank/DDBJ databases">
        <title>44 bacteria genomes isolated from Dapeng, Shenzhen.</title>
        <authorList>
            <person name="Zheng W."/>
            <person name="Yu S."/>
            <person name="Huang Y."/>
        </authorList>
    </citation>
    <scope>NUCLEOTIDE SEQUENCE</scope>
    <source>
        <strain evidence="1">DP5N28-2</strain>
    </source>
</reference>
<evidence type="ECO:0000313" key="2">
    <source>
        <dbReference type="Proteomes" id="UP000753961"/>
    </source>
</evidence>
<sequence>MSKLTLSIQQDIIDDAKKYAKSKGKSLSGIVETYLKTLTQGDKFDKEKTPREIINELRGSVKFPEEFTSYKDLWTMH</sequence>
<keyword evidence="2" id="KW-1185">Reference proteome</keyword>
<dbReference type="RefSeq" id="WP_222581576.1">
    <property type="nucleotide sequence ID" value="NZ_JAHVHU010000021.1"/>
</dbReference>
<dbReference type="Proteomes" id="UP000753961">
    <property type="component" value="Unassembled WGS sequence"/>
</dbReference>
<evidence type="ECO:0000313" key="1">
    <source>
        <dbReference type="EMBL" id="MBY5960034.1"/>
    </source>
</evidence>
<dbReference type="Pfam" id="PF19891">
    <property type="entry name" value="DUF6364"/>
    <property type="match status" value="1"/>
</dbReference>